<dbReference type="RefSeq" id="WP_046740416.1">
    <property type="nucleotide sequence ID" value="NZ_LBNQ01000008.1"/>
</dbReference>
<sequence>MTRTRQPAIGGAAPERGAALLLAMLIVVLVASLAAATTWTQRQSVQAERDERAQQQSRWLIRGALDWAKIVLVQDYEADRIAGRTLVDHLNEPWTVPLAESRLGTFLAADNNVSTDANADLTEAFFSGGIEDLNARLNVANLISGGALDGAAVAQFQRLFLSLGLAPELVISMAESYLASTLLALDANVAITPTCTDELVWLGLTPAQLDLLRPYVTVLPTRTTINLNTASERVLAAAFDPELNSAAATLVAARARAPLTSLAQAQSLLAAQPALSTMQYSVSSDYFRVAGHMRLEDLEVRDSYILHRDGRRVRIIGRECRSATAPGSTGALP</sequence>
<dbReference type="InterPro" id="IPR049179">
    <property type="entry name" value="T2SSK_SAM-like_2nd"/>
</dbReference>
<keyword evidence="4" id="KW-1185">Reference proteome</keyword>
<dbReference type="OrthoDB" id="5293133at2"/>
<dbReference type="Gene3D" id="3.30.1300.30">
    <property type="entry name" value="GSPII I/J protein-like"/>
    <property type="match status" value="1"/>
</dbReference>
<dbReference type="InterPro" id="IPR005628">
    <property type="entry name" value="GspK"/>
</dbReference>
<proteinExistence type="inferred from homology"/>
<gene>
    <name evidence="3" type="ORF">AAV94_00775</name>
</gene>
<dbReference type="PANTHER" id="PTHR38831">
    <property type="entry name" value="TYPE II SECRETION SYSTEM PROTEIN K"/>
    <property type="match status" value="1"/>
</dbReference>
<keyword evidence="1" id="KW-0813">Transport</keyword>
<dbReference type="STRING" id="1610491.AAV94_00775"/>
<organism evidence="3 4">
    <name type="scientific">Lampropedia cohaerens</name>
    <dbReference type="NCBI Taxonomy" id="1610491"/>
    <lineage>
        <taxon>Bacteria</taxon>
        <taxon>Pseudomonadati</taxon>
        <taxon>Pseudomonadota</taxon>
        <taxon>Betaproteobacteria</taxon>
        <taxon>Burkholderiales</taxon>
        <taxon>Comamonadaceae</taxon>
        <taxon>Lampropedia</taxon>
    </lineage>
</organism>
<comment type="caution">
    <text evidence="3">The sequence shown here is derived from an EMBL/GenBank/DDBJ whole genome shotgun (WGS) entry which is preliminary data.</text>
</comment>
<dbReference type="PIRSF" id="PIRSF002786">
    <property type="entry name" value="XcpX"/>
    <property type="match status" value="1"/>
</dbReference>
<feature type="domain" description="T2SS protein K second SAM-like" evidence="2">
    <location>
        <begin position="225"/>
        <end position="278"/>
    </location>
</feature>
<dbReference type="SUPFAM" id="SSF158544">
    <property type="entry name" value="GspK insert domain-like"/>
    <property type="match status" value="1"/>
</dbReference>
<dbReference type="GO" id="GO:0009306">
    <property type="term" value="P:protein secretion"/>
    <property type="evidence" value="ECO:0007669"/>
    <property type="project" value="InterPro"/>
</dbReference>
<dbReference type="AlphaFoldDB" id="A0A0U1Q3T2"/>
<evidence type="ECO:0000313" key="3">
    <source>
        <dbReference type="EMBL" id="KKW69295.1"/>
    </source>
</evidence>
<reference evidence="3 4" key="1">
    <citation type="submission" date="2015-05" db="EMBL/GenBank/DDBJ databases">
        <title>Draft genome sequence of Lampropedia sp. CT6, isolated from the microbial mat of a hot water spring, located at Manikaran, India.</title>
        <authorList>
            <person name="Tripathi C."/>
            <person name="Rani P."/>
            <person name="Mahato N.K."/>
            <person name="Lal R."/>
        </authorList>
    </citation>
    <scope>NUCLEOTIDE SEQUENCE [LARGE SCALE GENOMIC DNA]</scope>
    <source>
        <strain evidence="3 4">CT6</strain>
    </source>
</reference>
<evidence type="ECO:0000259" key="2">
    <source>
        <dbReference type="Pfam" id="PF03934"/>
    </source>
</evidence>
<evidence type="ECO:0000256" key="1">
    <source>
        <dbReference type="PIRNR" id="PIRNR002786"/>
    </source>
</evidence>
<evidence type="ECO:0000313" key="4">
    <source>
        <dbReference type="Proteomes" id="UP000050580"/>
    </source>
</evidence>
<dbReference type="InterPro" id="IPR038072">
    <property type="entry name" value="GspK_central_sf"/>
</dbReference>
<dbReference type="Pfam" id="PF03934">
    <property type="entry name" value="T2SSK"/>
    <property type="match status" value="1"/>
</dbReference>
<protein>
    <recommendedName>
        <fullName evidence="1">Type II secretion system protein K</fullName>
    </recommendedName>
</protein>
<keyword evidence="1" id="KW-0997">Cell inner membrane</keyword>
<comment type="subcellular location">
    <subcellularLocation>
        <location evidence="1">Cell inner membrane</location>
    </subcellularLocation>
</comment>
<dbReference type="NCBIfam" id="NF037980">
    <property type="entry name" value="T2SS_GspK"/>
    <property type="match status" value="1"/>
</dbReference>
<keyword evidence="1" id="KW-1003">Cell membrane</keyword>
<dbReference type="PANTHER" id="PTHR38831:SF1">
    <property type="entry name" value="TYPE II SECRETION SYSTEM PROTEIN K-RELATED"/>
    <property type="match status" value="1"/>
</dbReference>
<name>A0A0U1Q3T2_9BURK</name>
<keyword evidence="1" id="KW-0472">Membrane</keyword>
<accession>A0A0U1Q3T2</accession>
<dbReference type="Proteomes" id="UP000050580">
    <property type="component" value="Unassembled WGS sequence"/>
</dbReference>
<comment type="similarity">
    <text evidence="1">Belongs to the GSP K family.</text>
</comment>
<dbReference type="EMBL" id="LBNQ01000008">
    <property type="protein sequence ID" value="KKW69295.1"/>
    <property type="molecule type" value="Genomic_DNA"/>
</dbReference>
<dbReference type="GO" id="GO:0005886">
    <property type="term" value="C:plasma membrane"/>
    <property type="evidence" value="ECO:0007669"/>
    <property type="project" value="UniProtKB-SubCell"/>
</dbReference>